<reference evidence="7" key="1">
    <citation type="submission" date="2021-07" db="EMBL/GenBank/DDBJ databases">
        <authorList>
            <person name="Branca A.L. A."/>
        </authorList>
    </citation>
    <scope>NUCLEOTIDE SEQUENCE</scope>
</reference>
<dbReference type="InterPro" id="IPR021858">
    <property type="entry name" value="Fun_TF"/>
</dbReference>
<dbReference type="PANTHER" id="PTHR31069:SF32">
    <property type="entry name" value="ARGININE METABOLISM REGULATION PROTEIN II"/>
    <property type="match status" value="1"/>
</dbReference>
<dbReference type="InterPro" id="IPR036864">
    <property type="entry name" value="Zn2-C6_fun-type_DNA-bd_sf"/>
</dbReference>
<dbReference type="GO" id="GO:0008270">
    <property type="term" value="F:zinc ion binding"/>
    <property type="evidence" value="ECO:0007669"/>
    <property type="project" value="InterPro"/>
</dbReference>
<evidence type="ECO:0000313" key="8">
    <source>
        <dbReference type="Proteomes" id="UP001153461"/>
    </source>
</evidence>
<feature type="region of interest" description="Disordered" evidence="5">
    <location>
        <begin position="122"/>
        <end position="168"/>
    </location>
</feature>
<feature type="domain" description="Zn(2)-C6 fungal-type" evidence="6">
    <location>
        <begin position="30"/>
        <end position="58"/>
    </location>
</feature>
<evidence type="ECO:0000313" key="7">
    <source>
        <dbReference type="EMBL" id="CAG8164221.1"/>
    </source>
</evidence>
<dbReference type="PROSITE" id="PS00463">
    <property type="entry name" value="ZN2_CY6_FUNGAL_1"/>
    <property type="match status" value="1"/>
</dbReference>
<comment type="caution">
    <text evidence="7">The sequence shown here is derived from an EMBL/GenBank/DDBJ whole genome shotgun (WGS) entry which is preliminary data.</text>
</comment>
<dbReference type="CDD" id="cd00067">
    <property type="entry name" value="GAL4"/>
    <property type="match status" value="1"/>
</dbReference>
<keyword evidence="4" id="KW-0539">Nucleus</keyword>
<evidence type="ECO:0000256" key="2">
    <source>
        <dbReference type="ARBA" id="ARBA00023125"/>
    </source>
</evidence>
<evidence type="ECO:0000256" key="4">
    <source>
        <dbReference type="ARBA" id="ARBA00023242"/>
    </source>
</evidence>
<dbReference type="PANTHER" id="PTHR31069">
    <property type="entry name" value="OLEATE-ACTIVATED TRANSCRIPTION FACTOR 1-RELATED"/>
    <property type="match status" value="1"/>
</dbReference>
<protein>
    <recommendedName>
        <fullName evidence="6">Zn(2)-C6 fungal-type domain-containing protein</fullName>
    </recommendedName>
</protein>
<dbReference type="PROSITE" id="PS50048">
    <property type="entry name" value="ZN2_CY6_FUNGAL_2"/>
    <property type="match status" value="1"/>
</dbReference>
<evidence type="ECO:0000256" key="3">
    <source>
        <dbReference type="ARBA" id="ARBA00023163"/>
    </source>
</evidence>
<keyword evidence="2" id="KW-0238">DNA-binding</keyword>
<dbReference type="GO" id="GO:0003677">
    <property type="term" value="F:DNA binding"/>
    <property type="evidence" value="ECO:0007669"/>
    <property type="project" value="UniProtKB-KW"/>
</dbReference>
<accession>A0A9W4HXZ5</accession>
<feature type="region of interest" description="Disordered" evidence="5">
    <location>
        <begin position="268"/>
        <end position="290"/>
    </location>
</feature>
<dbReference type="Proteomes" id="UP001153461">
    <property type="component" value="Unassembled WGS sequence"/>
</dbReference>
<evidence type="ECO:0000259" key="6">
    <source>
        <dbReference type="PROSITE" id="PS50048"/>
    </source>
</evidence>
<dbReference type="OrthoDB" id="3477330at2759"/>
<dbReference type="InterPro" id="IPR001138">
    <property type="entry name" value="Zn2Cys6_DnaBD"/>
</dbReference>
<dbReference type="Gene3D" id="4.10.240.10">
    <property type="entry name" value="Zn(2)-C6 fungal-type DNA-binding domain"/>
    <property type="match status" value="1"/>
</dbReference>
<organism evidence="7 8">
    <name type="scientific">Penicillium nalgiovense</name>
    <dbReference type="NCBI Taxonomy" id="60175"/>
    <lineage>
        <taxon>Eukaryota</taxon>
        <taxon>Fungi</taxon>
        <taxon>Dikarya</taxon>
        <taxon>Ascomycota</taxon>
        <taxon>Pezizomycotina</taxon>
        <taxon>Eurotiomycetes</taxon>
        <taxon>Eurotiomycetidae</taxon>
        <taxon>Eurotiales</taxon>
        <taxon>Aspergillaceae</taxon>
        <taxon>Penicillium</taxon>
    </lineage>
</organism>
<dbReference type="InterPro" id="IPR050675">
    <property type="entry name" value="OAF3"/>
</dbReference>
<dbReference type="GO" id="GO:0000981">
    <property type="term" value="F:DNA-binding transcription factor activity, RNA polymerase II-specific"/>
    <property type="evidence" value="ECO:0007669"/>
    <property type="project" value="InterPro"/>
</dbReference>
<dbReference type="SUPFAM" id="SSF57701">
    <property type="entry name" value="Zn2/Cys6 DNA-binding domain"/>
    <property type="match status" value="1"/>
</dbReference>
<dbReference type="Pfam" id="PF00172">
    <property type="entry name" value="Zn_clus"/>
    <property type="match status" value="1"/>
</dbReference>
<evidence type="ECO:0000256" key="1">
    <source>
        <dbReference type="ARBA" id="ARBA00023015"/>
    </source>
</evidence>
<proteinExistence type="predicted"/>
<sequence length="708" mass="78849">MLAYHTMAKLVWDLQGRQRTKPVKSISYTGCWTCRKRRIKCDERPIACKTCEQAKLTCAGYDVRLVWNAGPNTSRRRIRSGPCGSLRVAFSCTDTDNRALDRGSCPPMTDSEVTRALTTVEERATDSAATTTVGPFSVFQTQSMSTRNDHSSSPNPGDTAMSGSEETNQRTINSRILPIVDSPYQSPSDALPRFSEPTVDTMVPPSDVYVNGNQAETPTEALTTESSDGAPVVNTRTGATTSLAPQPSCLCSTSNEIVTTFRDVDLTVSQGPDWTEQSDDSPGESAPGNPGLILFEHDLASTIMEDTTAAMLMHHYIQHVVHLMQPVSHPRNPWQTVYLPLALHGSSQLDPPKSWNKLHSASVAVFHGVLSIAAVNLQSLEADQETLERLACHHKQRALIALQSTLATKATPYKDIMAAILSLVSADIMDGGMSDHWIHLEAGIKLQASRHYAMLVSHETCLLNNICKMLHLFGQTTLPHRTPKPWPGYDYVPRGADFYSLEPSIEFLYGITISIAGAIFRIYRLSQYVACYKSQDQEYPESLLEACETLADDLESYTITSELFSTIDSSEAEAYMVDIARAQAKAFHNAALIYYYRSIQQCARSCLHQEQQAVLTAMNEAEDLKVSFGRQTSFPAPITWPAFVASCEAVGEERRSWDKWWRRLEVYGMRNYHRQYATVHSIWGKLGEDEKRDWREVLDTVGLRILPV</sequence>
<dbReference type="Pfam" id="PF11951">
    <property type="entry name" value="Fungal_trans_2"/>
    <property type="match status" value="1"/>
</dbReference>
<evidence type="ECO:0000256" key="5">
    <source>
        <dbReference type="SAM" id="MobiDB-lite"/>
    </source>
</evidence>
<keyword evidence="3" id="KW-0804">Transcription</keyword>
<gene>
    <name evidence="7" type="ORF">PNAL_LOCUS6455</name>
</gene>
<feature type="compositionally biased region" description="Polar residues" evidence="5">
    <location>
        <begin position="127"/>
        <end position="168"/>
    </location>
</feature>
<dbReference type="SMART" id="SM00066">
    <property type="entry name" value="GAL4"/>
    <property type="match status" value="1"/>
</dbReference>
<dbReference type="EMBL" id="CAJVNV010000333">
    <property type="protein sequence ID" value="CAG8164221.1"/>
    <property type="molecule type" value="Genomic_DNA"/>
</dbReference>
<dbReference type="AlphaFoldDB" id="A0A9W4HXZ5"/>
<keyword evidence="1" id="KW-0805">Transcription regulation</keyword>
<name>A0A9W4HXZ5_PENNA</name>